<protein>
    <submittedName>
        <fullName evidence="5">GntR family transcriptional regulator</fullName>
    </submittedName>
</protein>
<dbReference type="CDD" id="cd07377">
    <property type="entry name" value="WHTH_GntR"/>
    <property type="match status" value="1"/>
</dbReference>
<sequence length="221" mass="24355">MIDLDVQTHAERLATEIADAILSGRIPPGTRLDEKSLAEQFGVSRTPVREALRQLGNSGLIDIRPHKGAAVTKVTPAKLEEMFCAMAEVEATCARLAAISMTPIERRRLDALHHSMGEMVQNSLDDRYIEANVAFHGAVYAGAHNGIIHEIALNLRRRLSPFRRAQFQKAGRLAQSHAEHGFVVRAILHADAPAAHAAMLHHVSLVELAFDELTVPRFRSE</sequence>
<keyword evidence="5" id="KW-0614">Plasmid</keyword>
<dbReference type="SUPFAM" id="SSF48008">
    <property type="entry name" value="GntR ligand-binding domain-like"/>
    <property type="match status" value="1"/>
</dbReference>
<keyword evidence="3" id="KW-0804">Transcription</keyword>
<dbReference type="GO" id="GO:0003677">
    <property type="term" value="F:DNA binding"/>
    <property type="evidence" value="ECO:0007669"/>
    <property type="project" value="UniProtKB-KW"/>
</dbReference>
<feature type="domain" description="HTH gntR-type" evidence="4">
    <location>
        <begin position="7"/>
        <end position="74"/>
    </location>
</feature>
<dbReference type="PANTHER" id="PTHR43537:SF49">
    <property type="entry name" value="TRANSCRIPTIONAL REGULATORY PROTEIN"/>
    <property type="match status" value="1"/>
</dbReference>
<gene>
    <name evidence="5" type="ORF">BB934_31720</name>
</gene>
<dbReference type="AlphaFoldDB" id="A0A1B2ES71"/>
<dbReference type="EMBL" id="CP016617">
    <property type="protein sequence ID" value="ANY82809.1"/>
    <property type="molecule type" value="Genomic_DNA"/>
</dbReference>
<evidence type="ECO:0000313" key="5">
    <source>
        <dbReference type="EMBL" id="ANY82809.1"/>
    </source>
</evidence>
<dbReference type="InterPro" id="IPR036390">
    <property type="entry name" value="WH_DNA-bd_sf"/>
</dbReference>
<dbReference type="Gene3D" id="1.20.120.530">
    <property type="entry name" value="GntR ligand-binding domain-like"/>
    <property type="match status" value="1"/>
</dbReference>
<dbReference type="InterPro" id="IPR036388">
    <property type="entry name" value="WH-like_DNA-bd_sf"/>
</dbReference>
<dbReference type="InterPro" id="IPR008920">
    <property type="entry name" value="TF_FadR/GntR_C"/>
</dbReference>
<evidence type="ECO:0000259" key="4">
    <source>
        <dbReference type="PROSITE" id="PS50949"/>
    </source>
</evidence>
<evidence type="ECO:0000256" key="3">
    <source>
        <dbReference type="ARBA" id="ARBA00023163"/>
    </source>
</evidence>
<reference evidence="5" key="1">
    <citation type="submission" date="2016-07" db="EMBL/GenBank/DDBJ databases">
        <title>Microvirga ossetica sp. nov. a new species of rhizobia isolated from root nodules of the legume species Vicia alpestris Steven originated from North Ossetia region in the Caucasus.</title>
        <authorList>
            <person name="Safronova V.I."/>
            <person name="Kuznetsova I.G."/>
            <person name="Sazanova A.L."/>
            <person name="Belimov A."/>
            <person name="Andronov E."/>
            <person name="Osledkin Y.S."/>
            <person name="Onishchuk O.P."/>
            <person name="Kurchak O.N."/>
            <person name="Shaposhnikov A.I."/>
            <person name="Willems A."/>
            <person name="Tikhonovich I.A."/>
        </authorList>
    </citation>
    <scope>NUCLEOTIDE SEQUENCE [LARGE SCALE GENOMIC DNA]</scope>
    <source>
        <strain evidence="5">V5/3M</strain>
        <plasmid evidence="5">unnamed1</plasmid>
    </source>
</reference>
<dbReference type="Pfam" id="PF07729">
    <property type="entry name" value="FCD"/>
    <property type="match status" value="1"/>
</dbReference>
<evidence type="ECO:0000256" key="2">
    <source>
        <dbReference type="ARBA" id="ARBA00023125"/>
    </source>
</evidence>
<evidence type="ECO:0000256" key="1">
    <source>
        <dbReference type="ARBA" id="ARBA00023015"/>
    </source>
</evidence>
<dbReference type="InterPro" id="IPR011711">
    <property type="entry name" value="GntR_C"/>
</dbReference>
<dbReference type="Gene3D" id="1.10.10.10">
    <property type="entry name" value="Winged helix-like DNA-binding domain superfamily/Winged helix DNA-binding domain"/>
    <property type="match status" value="1"/>
</dbReference>
<dbReference type="PROSITE" id="PS50949">
    <property type="entry name" value="HTH_GNTR"/>
    <property type="match status" value="1"/>
</dbReference>
<dbReference type="SMART" id="SM00345">
    <property type="entry name" value="HTH_GNTR"/>
    <property type="match status" value="1"/>
</dbReference>
<keyword evidence="2" id="KW-0238">DNA-binding</keyword>
<geneLocation type="plasmid" evidence="5">
    <name>unnamed1</name>
</geneLocation>
<proteinExistence type="predicted"/>
<dbReference type="Pfam" id="PF00392">
    <property type="entry name" value="GntR"/>
    <property type="match status" value="1"/>
</dbReference>
<accession>A0A1B2ES71</accession>
<organism evidence="5">
    <name type="scientific">Microvirga ossetica</name>
    <dbReference type="NCBI Taxonomy" id="1882682"/>
    <lineage>
        <taxon>Bacteria</taxon>
        <taxon>Pseudomonadati</taxon>
        <taxon>Pseudomonadota</taxon>
        <taxon>Alphaproteobacteria</taxon>
        <taxon>Hyphomicrobiales</taxon>
        <taxon>Methylobacteriaceae</taxon>
        <taxon>Microvirga</taxon>
    </lineage>
</organism>
<dbReference type="RefSeq" id="WP_099513913.1">
    <property type="nucleotide sequence ID" value="NZ_CP016617.1"/>
</dbReference>
<dbReference type="KEGG" id="moc:BB934_31720"/>
<dbReference type="OrthoDB" id="9789310at2"/>
<dbReference type="SMART" id="SM00895">
    <property type="entry name" value="FCD"/>
    <property type="match status" value="1"/>
</dbReference>
<dbReference type="PRINTS" id="PR00035">
    <property type="entry name" value="HTHGNTR"/>
</dbReference>
<dbReference type="PANTHER" id="PTHR43537">
    <property type="entry name" value="TRANSCRIPTIONAL REGULATOR, GNTR FAMILY"/>
    <property type="match status" value="1"/>
</dbReference>
<dbReference type="GO" id="GO:0003700">
    <property type="term" value="F:DNA-binding transcription factor activity"/>
    <property type="evidence" value="ECO:0007669"/>
    <property type="project" value="InterPro"/>
</dbReference>
<keyword evidence="1" id="KW-0805">Transcription regulation</keyword>
<dbReference type="SUPFAM" id="SSF46785">
    <property type="entry name" value="Winged helix' DNA-binding domain"/>
    <property type="match status" value="1"/>
</dbReference>
<dbReference type="InterPro" id="IPR000524">
    <property type="entry name" value="Tscrpt_reg_HTH_GntR"/>
</dbReference>
<name>A0A1B2ES71_9HYPH</name>